<dbReference type="AlphaFoldDB" id="A0A0C9Y8U9"/>
<dbReference type="EMBL" id="KN833755">
    <property type="protein sequence ID" value="KIK21085.1"/>
    <property type="molecule type" value="Genomic_DNA"/>
</dbReference>
<sequence>MSILALRGTRAIYSHFLAHCEDSRDPLTLRNSLYTRRGRGDERMEESMEGSEGEKERRYCRWWSGRVGRVICHSRENRSI</sequence>
<evidence type="ECO:0000313" key="2">
    <source>
        <dbReference type="Proteomes" id="UP000054018"/>
    </source>
</evidence>
<reference evidence="1 2" key="1">
    <citation type="submission" date="2014-04" db="EMBL/GenBank/DDBJ databases">
        <authorList>
            <consortium name="DOE Joint Genome Institute"/>
            <person name="Kuo A."/>
            <person name="Kohler A."/>
            <person name="Costa M.D."/>
            <person name="Nagy L.G."/>
            <person name="Floudas D."/>
            <person name="Copeland A."/>
            <person name="Barry K.W."/>
            <person name="Cichocki N."/>
            <person name="Veneault-Fourrey C."/>
            <person name="LaButti K."/>
            <person name="Lindquist E.A."/>
            <person name="Lipzen A."/>
            <person name="Lundell T."/>
            <person name="Morin E."/>
            <person name="Murat C."/>
            <person name="Sun H."/>
            <person name="Tunlid A."/>
            <person name="Henrissat B."/>
            <person name="Grigoriev I.V."/>
            <person name="Hibbett D.S."/>
            <person name="Martin F."/>
            <person name="Nordberg H.P."/>
            <person name="Cantor M.N."/>
            <person name="Hua S.X."/>
        </authorList>
    </citation>
    <scope>NUCLEOTIDE SEQUENCE [LARGE SCALE GENOMIC DNA]</scope>
    <source>
        <strain evidence="1 2">441</strain>
    </source>
</reference>
<accession>A0A0C9Y8U9</accession>
<keyword evidence="2" id="KW-1185">Reference proteome</keyword>
<evidence type="ECO:0000313" key="1">
    <source>
        <dbReference type="EMBL" id="KIK21085.1"/>
    </source>
</evidence>
<proteinExistence type="predicted"/>
<organism evidence="1 2">
    <name type="scientific">Pisolithus microcarpus 441</name>
    <dbReference type="NCBI Taxonomy" id="765257"/>
    <lineage>
        <taxon>Eukaryota</taxon>
        <taxon>Fungi</taxon>
        <taxon>Dikarya</taxon>
        <taxon>Basidiomycota</taxon>
        <taxon>Agaricomycotina</taxon>
        <taxon>Agaricomycetes</taxon>
        <taxon>Agaricomycetidae</taxon>
        <taxon>Boletales</taxon>
        <taxon>Sclerodermatineae</taxon>
        <taxon>Pisolithaceae</taxon>
        <taxon>Pisolithus</taxon>
    </lineage>
</organism>
<gene>
    <name evidence="1" type="ORF">PISMIDRAFT_681626</name>
</gene>
<dbReference type="HOGENOM" id="CLU_2590679_0_0_1"/>
<dbReference type="Proteomes" id="UP000054018">
    <property type="component" value="Unassembled WGS sequence"/>
</dbReference>
<protein>
    <submittedName>
        <fullName evidence="1">Unplaced genomic scaffold scaffold_71, whole genome shotgun sequence</fullName>
    </submittedName>
</protein>
<reference evidence="2" key="2">
    <citation type="submission" date="2015-01" db="EMBL/GenBank/DDBJ databases">
        <title>Evolutionary Origins and Diversification of the Mycorrhizal Mutualists.</title>
        <authorList>
            <consortium name="DOE Joint Genome Institute"/>
            <consortium name="Mycorrhizal Genomics Consortium"/>
            <person name="Kohler A."/>
            <person name="Kuo A."/>
            <person name="Nagy L.G."/>
            <person name="Floudas D."/>
            <person name="Copeland A."/>
            <person name="Barry K.W."/>
            <person name="Cichocki N."/>
            <person name="Veneault-Fourrey C."/>
            <person name="LaButti K."/>
            <person name="Lindquist E.A."/>
            <person name="Lipzen A."/>
            <person name="Lundell T."/>
            <person name="Morin E."/>
            <person name="Murat C."/>
            <person name="Riley R."/>
            <person name="Ohm R."/>
            <person name="Sun H."/>
            <person name="Tunlid A."/>
            <person name="Henrissat B."/>
            <person name="Grigoriev I.V."/>
            <person name="Hibbett D.S."/>
            <person name="Martin F."/>
        </authorList>
    </citation>
    <scope>NUCLEOTIDE SEQUENCE [LARGE SCALE GENOMIC DNA]</scope>
    <source>
        <strain evidence="2">441</strain>
    </source>
</reference>
<name>A0A0C9Y8U9_9AGAM</name>